<name>A0A7Y8E7Y4_9PSED</name>
<keyword evidence="3" id="KW-0238">DNA-binding</keyword>
<evidence type="ECO:0000313" key="8">
    <source>
        <dbReference type="Proteomes" id="UP000563268"/>
    </source>
</evidence>
<dbReference type="InterPro" id="IPR036388">
    <property type="entry name" value="WH-like_DNA-bd_sf"/>
</dbReference>
<evidence type="ECO:0000313" key="7">
    <source>
        <dbReference type="EMBL" id="NWE80800.1"/>
    </source>
</evidence>
<evidence type="ECO:0000313" key="9">
    <source>
        <dbReference type="Proteomes" id="UP000590218"/>
    </source>
</evidence>
<proteinExistence type="inferred from homology"/>
<dbReference type="GO" id="GO:0003677">
    <property type="term" value="F:DNA binding"/>
    <property type="evidence" value="ECO:0007669"/>
    <property type="project" value="UniProtKB-KW"/>
</dbReference>
<dbReference type="PROSITE" id="PS50931">
    <property type="entry name" value="HTH_LYSR"/>
    <property type="match status" value="1"/>
</dbReference>
<dbReference type="PANTHER" id="PTHR30419">
    <property type="entry name" value="HTH-TYPE TRANSCRIPTIONAL REGULATOR YBHD"/>
    <property type="match status" value="1"/>
</dbReference>
<dbReference type="RefSeq" id="WP_176991821.1">
    <property type="nucleotide sequence ID" value="NZ_JACARL010000015.1"/>
</dbReference>
<dbReference type="Gene3D" id="1.10.10.10">
    <property type="entry name" value="Winged helix-like DNA-binding domain superfamily/Winged helix DNA-binding domain"/>
    <property type="match status" value="1"/>
</dbReference>
<dbReference type="FunFam" id="1.10.10.10:FF:000001">
    <property type="entry name" value="LysR family transcriptional regulator"/>
    <property type="match status" value="1"/>
</dbReference>
<accession>A0A7Y8E7Y4</accession>
<evidence type="ECO:0000313" key="6">
    <source>
        <dbReference type="EMBL" id="NWE09726.1"/>
    </source>
</evidence>
<reference evidence="8 9" key="1">
    <citation type="submission" date="2020-04" db="EMBL/GenBank/DDBJ databases">
        <title>Molecular characterization of pseudomonads from Agaricus bisporus reveal novel blotch 2 pathogens in Western Europe.</title>
        <authorList>
            <person name="Taparia T."/>
            <person name="Krijger M."/>
            <person name="Haynes E."/>
            <person name="Elpinstone J.G."/>
            <person name="Noble R."/>
            <person name="Van Der Wolf J."/>
        </authorList>
    </citation>
    <scope>NUCLEOTIDE SEQUENCE [LARGE SCALE GENOMIC DNA]</scope>
    <source>
        <strain evidence="7 9">K6002</strain>
        <strain evidence="6 8">K7002</strain>
    </source>
</reference>
<sequence>MLPDLVSLALFLRTVDSGSLSKAAEQSHIALSAASRRIALLESDLDVKLLDRGQRGVTPTPAGLALAAHARRLLSEAERLKTNLSDYARGVKGIVRLYANTSTLTQYLPSEIATFSSSFPNIRVEVTERLSSDIIQAISEGLADIGVVFTTEIQRSGLRFLPYKVDHLVAVMPQHAALGLRRLSLSDLVDSDLVVLESNTAMLKLLEEAAEAEGKKLRLRVQVKSFEAICKMIEAGLGIGILPKIAAEAFAQELNLRLVPLGDAWAIRQMYVCCRDEELPVSVQKMLDHLLADIG</sequence>
<evidence type="ECO:0000256" key="1">
    <source>
        <dbReference type="ARBA" id="ARBA00009437"/>
    </source>
</evidence>
<dbReference type="GO" id="GO:0003700">
    <property type="term" value="F:DNA-binding transcription factor activity"/>
    <property type="evidence" value="ECO:0007669"/>
    <property type="project" value="InterPro"/>
</dbReference>
<dbReference type="Pfam" id="PF03466">
    <property type="entry name" value="LysR_substrate"/>
    <property type="match status" value="1"/>
</dbReference>
<evidence type="ECO:0000256" key="4">
    <source>
        <dbReference type="ARBA" id="ARBA00023163"/>
    </source>
</evidence>
<dbReference type="Gene3D" id="3.40.190.290">
    <property type="match status" value="1"/>
</dbReference>
<keyword evidence="2" id="KW-0805">Transcription regulation</keyword>
<evidence type="ECO:0000256" key="3">
    <source>
        <dbReference type="ARBA" id="ARBA00023125"/>
    </source>
</evidence>
<dbReference type="EMBL" id="JACARL010000015">
    <property type="protein sequence ID" value="NWE80800.1"/>
    <property type="molecule type" value="Genomic_DNA"/>
</dbReference>
<gene>
    <name evidence="6" type="ORF">HX788_21700</name>
    <name evidence="7" type="ORF">HX795_01665</name>
</gene>
<organism evidence="6 8">
    <name type="scientific">Pseudomonas edaphica</name>
    <dbReference type="NCBI Taxonomy" id="2006980"/>
    <lineage>
        <taxon>Bacteria</taxon>
        <taxon>Pseudomonadati</taxon>
        <taxon>Pseudomonadota</taxon>
        <taxon>Gammaproteobacteria</taxon>
        <taxon>Pseudomonadales</taxon>
        <taxon>Pseudomonadaceae</taxon>
        <taxon>Pseudomonas</taxon>
    </lineage>
</organism>
<keyword evidence="4" id="KW-0804">Transcription</keyword>
<evidence type="ECO:0000256" key="2">
    <source>
        <dbReference type="ARBA" id="ARBA00023015"/>
    </source>
</evidence>
<comment type="caution">
    <text evidence="6">The sequence shown here is derived from an EMBL/GenBank/DDBJ whole genome shotgun (WGS) entry which is preliminary data.</text>
</comment>
<dbReference type="Pfam" id="PF00126">
    <property type="entry name" value="HTH_1"/>
    <property type="match status" value="1"/>
</dbReference>
<protein>
    <submittedName>
        <fullName evidence="6">LysR family transcriptional regulator</fullName>
    </submittedName>
</protein>
<dbReference type="GO" id="GO:0005829">
    <property type="term" value="C:cytosol"/>
    <property type="evidence" value="ECO:0007669"/>
    <property type="project" value="TreeGrafter"/>
</dbReference>
<comment type="similarity">
    <text evidence="1">Belongs to the LysR transcriptional regulatory family.</text>
</comment>
<dbReference type="Proteomes" id="UP000563268">
    <property type="component" value="Unassembled WGS sequence"/>
</dbReference>
<dbReference type="EMBL" id="JACARM010000040">
    <property type="protein sequence ID" value="NWE09726.1"/>
    <property type="molecule type" value="Genomic_DNA"/>
</dbReference>
<evidence type="ECO:0000259" key="5">
    <source>
        <dbReference type="PROSITE" id="PS50931"/>
    </source>
</evidence>
<dbReference type="SUPFAM" id="SSF46785">
    <property type="entry name" value="Winged helix' DNA-binding domain"/>
    <property type="match status" value="1"/>
</dbReference>
<dbReference type="PANTHER" id="PTHR30419:SF2">
    <property type="entry name" value="LYSR FAMILY TRANSCRIPTIONAL REGULATOR"/>
    <property type="match status" value="1"/>
</dbReference>
<dbReference type="InterPro" id="IPR000847">
    <property type="entry name" value="LysR_HTH_N"/>
</dbReference>
<dbReference type="InterPro" id="IPR036390">
    <property type="entry name" value="WH_DNA-bd_sf"/>
</dbReference>
<dbReference type="CDD" id="cd08421">
    <property type="entry name" value="PBP2_LTTR_like_1"/>
    <property type="match status" value="1"/>
</dbReference>
<dbReference type="AlphaFoldDB" id="A0A7Y8E7Y4"/>
<dbReference type="Proteomes" id="UP000590218">
    <property type="component" value="Unassembled WGS sequence"/>
</dbReference>
<dbReference type="SUPFAM" id="SSF53850">
    <property type="entry name" value="Periplasmic binding protein-like II"/>
    <property type="match status" value="1"/>
</dbReference>
<dbReference type="InterPro" id="IPR050950">
    <property type="entry name" value="HTH-type_LysR_regulators"/>
</dbReference>
<dbReference type="InterPro" id="IPR005119">
    <property type="entry name" value="LysR_subst-bd"/>
</dbReference>
<feature type="domain" description="HTH lysR-type" evidence="5">
    <location>
        <begin position="3"/>
        <end position="60"/>
    </location>
</feature>